<dbReference type="SUPFAM" id="SSF56601">
    <property type="entry name" value="beta-lactamase/transpeptidase-like"/>
    <property type="match status" value="1"/>
</dbReference>
<dbReference type="VEuPathDB" id="TriTrypDB:LtaPh_1202600"/>
<organism evidence="3 4">
    <name type="scientific">Leishmania tarentolae</name>
    <name type="common">Sauroleishmania tarentolae</name>
    <dbReference type="NCBI Taxonomy" id="5689"/>
    <lineage>
        <taxon>Eukaryota</taxon>
        <taxon>Discoba</taxon>
        <taxon>Euglenozoa</taxon>
        <taxon>Kinetoplastea</taxon>
        <taxon>Metakinetoplastina</taxon>
        <taxon>Trypanosomatida</taxon>
        <taxon>Trypanosomatidae</taxon>
        <taxon>Leishmaniinae</taxon>
        <taxon>Leishmania</taxon>
        <taxon>lizard Leishmania</taxon>
    </lineage>
</organism>
<gene>
    <name evidence="3" type="ORF">LtaPh_1202600</name>
</gene>
<evidence type="ECO:0000313" key="4">
    <source>
        <dbReference type="Proteomes" id="UP000419144"/>
    </source>
</evidence>
<keyword evidence="4" id="KW-1185">Reference proteome</keyword>
<keyword evidence="2" id="KW-0732">Signal</keyword>
<dbReference type="InterPro" id="IPR012338">
    <property type="entry name" value="Beta-lactam/transpept-like"/>
</dbReference>
<name>A0A640KC49_LEITA</name>
<evidence type="ECO:0000256" key="1">
    <source>
        <dbReference type="SAM" id="MobiDB-lite"/>
    </source>
</evidence>
<feature type="compositionally biased region" description="Low complexity" evidence="1">
    <location>
        <begin position="645"/>
        <end position="660"/>
    </location>
</feature>
<reference evidence="3" key="1">
    <citation type="submission" date="2019-11" db="EMBL/GenBank/DDBJ databases">
        <title>Leishmania tarentolae CDS.</title>
        <authorList>
            <person name="Goto Y."/>
            <person name="Yamagishi J."/>
        </authorList>
    </citation>
    <scope>NUCLEOTIDE SEQUENCE [LARGE SCALE GENOMIC DNA]</scope>
    <source>
        <strain evidence="3">Parrot Tar II</strain>
    </source>
</reference>
<feature type="region of interest" description="Disordered" evidence="1">
    <location>
        <begin position="561"/>
        <end position="685"/>
    </location>
</feature>
<evidence type="ECO:0000313" key="3">
    <source>
        <dbReference type="EMBL" id="GET86761.1"/>
    </source>
</evidence>
<evidence type="ECO:0008006" key="5">
    <source>
        <dbReference type="Google" id="ProtNLM"/>
    </source>
</evidence>
<dbReference type="Proteomes" id="UP000419144">
    <property type="component" value="Unassembled WGS sequence"/>
</dbReference>
<dbReference type="Gene3D" id="3.40.710.10">
    <property type="entry name" value="DD-peptidase/beta-lactamase superfamily"/>
    <property type="match status" value="1"/>
</dbReference>
<feature type="compositionally biased region" description="Basic and acidic residues" evidence="1">
    <location>
        <begin position="585"/>
        <end position="594"/>
    </location>
</feature>
<sequence>MRLVGPRKQRCRCRLSRLLACAVLLAQLLLCGTSPLIAADTDVTPLLRITSTDKANPEEYYMTLLSQDSTILAGSTTVLGSDGIIQPKLSIVKGLRSVDNVREASTVQNAPKRTSTASNAFRADFLSEFLVAMALLYLDSTDELPFGRTAPIPSTYLPTSYTGGATFVNPSFPTVPITLNMLLQHVSSLTESNVDPHTDTSPPGTVLTLSAFVDSLFTTATRVFSSRQPGLSTSYAYSHHNMAIVAYVVERVLSRSTKYSTLSGIGEFVFTVVMPPLQLGRTFLLNRSGHIISAAPHPFRSGNIHSTVSYAAHQVLDDSSTGIPDSAWISVPYFSNYVVFTTGADIAKLVREVLLPGGYYHTRIGSPMLQSTMPIAEPTMGYTNARTTGLFLFNMKKLCSTMYAAIAYSGNAPYCRYSSETVAESAPPFGLVSTSGANELAIVCVPVVRTEKTFCSIAELSLSSSGCCRNNAAPVGGRAVGLAMVGLAHLTSESMPSSEPSTPQVSNQTPNGWFVFLGVAATLVVVVVASYITDYLIQPPPPTKIIEPAVTGQIGLRSGTALNGPIGGGGVGSSSEVPANGESPETVRENGRGYDDDDLYSGSDKEENTPYLTRSGGPPCGSSSLRWRRPRQRRHRGNGEQNSPSDGSYYSSDDGCGDSTDSVDRVSTGSQRPNPKGALRFDAYI</sequence>
<dbReference type="OrthoDB" id="264641at2759"/>
<feature type="compositionally biased region" description="Basic residues" evidence="1">
    <location>
        <begin position="626"/>
        <end position="636"/>
    </location>
</feature>
<dbReference type="AlphaFoldDB" id="A0A640KC49"/>
<accession>A0A640KC49</accession>
<feature type="signal peptide" evidence="2">
    <location>
        <begin position="1"/>
        <end position="39"/>
    </location>
</feature>
<protein>
    <recommendedName>
        <fullName evidence="5">Beta-lactamase-related domain-containing protein</fullName>
    </recommendedName>
</protein>
<feature type="chain" id="PRO_5024823789" description="Beta-lactamase-related domain-containing protein" evidence="2">
    <location>
        <begin position="40"/>
        <end position="685"/>
    </location>
</feature>
<dbReference type="EMBL" id="BLBS01000014">
    <property type="protein sequence ID" value="GET86761.1"/>
    <property type="molecule type" value="Genomic_DNA"/>
</dbReference>
<comment type="caution">
    <text evidence="3">The sequence shown here is derived from an EMBL/GenBank/DDBJ whole genome shotgun (WGS) entry which is preliminary data.</text>
</comment>
<evidence type="ECO:0000256" key="2">
    <source>
        <dbReference type="SAM" id="SignalP"/>
    </source>
</evidence>
<proteinExistence type="predicted"/>